<dbReference type="RefSeq" id="WP_122715136.1">
    <property type="nucleotide sequence ID" value="NZ_JACMYH010000006.1"/>
</dbReference>
<comment type="caution">
    <text evidence="1">The sequence shown here is derived from an EMBL/GenBank/DDBJ whole genome shotgun (WGS) entry which is preliminary data.</text>
</comment>
<keyword evidence="2" id="KW-1185">Reference proteome</keyword>
<dbReference type="Proteomes" id="UP000546173">
    <property type="component" value="Unassembled WGS sequence"/>
</dbReference>
<name>A0A7X1G883_9PSED</name>
<sequence>MAISVKKLEGNDIPEQYRTHDMSPVFQVQDSEGQLHIRTSDVEAAALAVEFSEQDKQPE</sequence>
<evidence type="ECO:0000313" key="2">
    <source>
        <dbReference type="Proteomes" id="UP000546173"/>
    </source>
</evidence>
<dbReference type="EMBL" id="JACMYH010000006">
    <property type="protein sequence ID" value="MBC2680331.1"/>
    <property type="molecule type" value="Genomic_DNA"/>
</dbReference>
<accession>A0A7X1G883</accession>
<dbReference type="AlphaFoldDB" id="A0A7X1G883"/>
<proteinExistence type="predicted"/>
<protein>
    <submittedName>
        <fullName evidence="1">Uncharacterized protein</fullName>
    </submittedName>
</protein>
<gene>
    <name evidence="1" type="ORF">H7993_18195</name>
</gene>
<organism evidence="1 2">
    <name type="scientific">Pseudomonas baltica</name>
    <dbReference type="NCBI Taxonomy" id="2762576"/>
    <lineage>
        <taxon>Bacteria</taxon>
        <taxon>Pseudomonadati</taxon>
        <taxon>Pseudomonadota</taxon>
        <taxon>Gammaproteobacteria</taxon>
        <taxon>Pseudomonadales</taxon>
        <taxon>Pseudomonadaceae</taxon>
        <taxon>Pseudomonas</taxon>
    </lineage>
</organism>
<evidence type="ECO:0000313" key="1">
    <source>
        <dbReference type="EMBL" id="MBC2680331.1"/>
    </source>
</evidence>
<reference evidence="1 2" key="1">
    <citation type="submission" date="2020-08" db="EMBL/GenBank/DDBJ databases">
        <title>Pseudomonas sp. nov.</title>
        <authorList>
            <person name="Gieschler S."/>
            <person name="Fiedler G."/>
            <person name="Brinks E."/>
            <person name="Boehnlein C."/>
            <person name="Franz C.M.A.P."/>
            <person name="Kabisch J."/>
        </authorList>
    </citation>
    <scope>NUCLEOTIDE SEQUENCE [LARGE SCALE GENOMIC DNA]</scope>
    <source>
        <strain evidence="1 2">MBT-2</strain>
    </source>
</reference>